<name>A0AAW1X3T6_RUBAR</name>
<proteinExistence type="predicted"/>
<evidence type="ECO:0000313" key="2">
    <source>
        <dbReference type="Proteomes" id="UP001457282"/>
    </source>
</evidence>
<dbReference type="SUPFAM" id="SSF54843">
    <property type="entry name" value="Ribosomal protein L22"/>
    <property type="match status" value="1"/>
</dbReference>
<evidence type="ECO:0000313" key="1">
    <source>
        <dbReference type="EMBL" id="KAK9931023.1"/>
    </source>
</evidence>
<dbReference type="PANTHER" id="PTHR11593:SF10">
    <property type="entry name" value="60S RIBOSOMAL PROTEIN L17"/>
    <property type="match status" value="1"/>
</dbReference>
<dbReference type="Proteomes" id="UP001457282">
    <property type="component" value="Unassembled WGS sequence"/>
</dbReference>
<dbReference type="PANTHER" id="PTHR11593">
    <property type="entry name" value="60S RIBOSOMAL PROTEIN L17"/>
    <property type="match status" value="1"/>
</dbReference>
<sequence length="170" mass="19164">MRACKARVAYLGVHFKNTSYTMETAFAIRKFPLAKAKRYLEDVMVHKQAIPFHCTNGHVKCAFFILDLLNNAESNDEIKAYMSSPCHIELILSEKAEPETQFKKSSLGMILIQNFRQVKMLIASTLGYDPDVDDMEKVETLKGNAATTKDRPPKKLKCLCGVVLGQLFTT</sequence>
<keyword evidence="2" id="KW-1185">Reference proteome</keyword>
<dbReference type="GO" id="GO:0003735">
    <property type="term" value="F:structural constituent of ribosome"/>
    <property type="evidence" value="ECO:0007669"/>
    <property type="project" value="InterPro"/>
</dbReference>
<dbReference type="GO" id="GO:0022625">
    <property type="term" value="C:cytosolic large ribosomal subunit"/>
    <property type="evidence" value="ECO:0007669"/>
    <property type="project" value="TreeGrafter"/>
</dbReference>
<dbReference type="GO" id="GO:0002181">
    <property type="term" value="P:cytoplasmic translation"/>
    <property type="evidence" value="ECO:0007669"/>
    <property type="project" value="TreeGrafter"/>
</dbReference>
<reference evidence="1 2" key="1">
    <citation type="journal article" date="2023" name="G3 (Bethesda)">
        <title>A chromosome-length genome assembly and annotation of blackberry (Rubus argutus, cv. 'Hillquist').</title>
        <authorList>
            <person name="Bruna T."/>
            <person name="Aryal R."/>
            <person name="Dudchenko O."/>
            <person name="Sargent D.J."/>
            <person name="Mead D."/>
            <person name="Buti M."/>
            <person name="Cavallini A."/>
            <person name="Hytonen T."/>
            <person name="Andres J."/>
            <person name="Pham M."/>
            <person name="Weisz D."/>
            <person name="Mascagni F."/>
            <person name="Usai G."/>
            <person name="Natali L."/>
            <person name="Bassil N."/>
            <person name="Fernandez G.E."/>
            <person name="Lomsadze A."/>
            <person name="Armour M."/>
            <person name="Olukolu B."/>
            <person name="Poorten T."/>
            <person name="Britton C."/>
            <person name="Davik J."/>
            <person name="Ashrafi H."/>
            <person name="Aiden E.L."/>
            <person name="Borodovsky M."/>
            <person name="Worthington M."/>
        </authorList>
    </citation>
    <scope>NUCLEOTIDE SEQUENCE [LARGE SCALE GENOMIC DNA]</scope>
    <source>
        <strain evidence="1">PI 553951</strain>
    </source>
</reference>
<gene>
    <name evidence="1" type="ORF">M0R45_018319</name>
</gene>
<dbReference type="InterPro" id="IPR005721">
    <property type="entry name" value="Ribosomal_uL22_euk/arc"/>
</dbReference>
<dbReference type="InterPro" id="IPR036394">
    <property type="entry name" value="Ribosomal_uL22_sf"/>
</dbReference>
<accession>A0AAW1X3T6</accession>
<protein>
    <submittedName>
        <fullName evidence="1">Uncharacterized protein</fullName>
    </submittedName>
</protein>
<dbReference type="AlphaFoldDB" id="A0AAW1X3T6"/>
<dbReference type="Gene3D" id="3.90.470.10">
    <property type="entry name" value="Ribosomal protein L22/L17"/>
    <property type="match status" value="1"/>
</dbReference>
<dbReference type="EMBL" id="JBEDUW010000004">
    <property type="protein sequence ID" value="KAK9931023.1"/>
    <property type="molecule type" value="Genomic_DNA"/>
</dbReference>
<organism evidence="1 2">
    <name type="scientific">Rubus argutus</name>
    <name type="common">Southern blackberry</name>
    <dbReference type="NCBI Taxonomy" id="59490"/>
    <lineage>
        <taxon>Eukaryota</taxon>
        <taxon>Viridiplantae</taxon>
        <taxon>Streptophyta</taxon>
        <taxon>Embryophyta</taxon>
        <taxon>Tracheophyta</taxon>
        <taxon>Spermatophyta</taxon>
        <taxon>Magnoliopsida</taxon>
        <taxon>eudicotyledons</taxon>
        <taxon>Gunneridae</taxon>
        <taxon>Pentapetalae</taxon>
        <taxon>rosids</taxon>
        <taxon>fabids</taxon>
        <taxon>Rosales</taxon>
        <taxon>Rosaceae</taxon>
        <taxon>Rosoideae</taxon>
        <taxon>Rosoideae incertae sedis</taxon>
        <taxon>Rubus</taxon>
    </lineage>
</organism>
<comment type="caution">
    <text evidence="1">The sequence shown here is derived from an EMBL/GenBank/DDBJ whole genome shotgun (WGS) entry which is preliminary data.</text>
</comment>